<evidence type="ECO:0000256" key="1">
    <source>
        <dbReference type="ARBA" id="ARBA00022679"/>
    </source>
</evidence>
<keyword evidence="2" id="KW-0418">Kinase</keyword>
<reference evidence="4" key="1">
    <citation type="submission" date="2019-06" db="EMBL/GenBank/DDBJ databases">
        <authorList>
            <person name="Le Quere A."/>
            <person name="Colella S."/>
        </authorList>
    </citation>
    <scope>NUCLEOTIDE SEQUENCE</scope>
    <source>
        <strain evidence="4">EmedicaeMD41</strain>
    </source>
</reference>
<feature type="domain" description="Carbohydrate kinase PfkB" evidence="3">
    <location>
        <begin position="27"/>
        <end position="312"/>
    </location>
</feature>
<dbReference type="PANTHER" id="PTHR10584:SF166">
    <property type="entry name" value="RIBOKINASE"/>
    <property type="match status" value="1"/>
</dbReference>
<name>A0A508WSY9_9HYPH</name>
<evidence type="ECO:0000256" key="2">
    <source>
        <dbReference type="ARBA" id="ARBA00022777"/>
    </source>
</evidence>
<dbReference type="InterPro" id="IPR029056">
    <property type="entry name" value="Ribokinase-like"/>
</dbReference>
<dbReference type="Pfam" id="PF00294">
    <property type="entry name" value="PfkB"/>
    <property type="match status" value="1"/>
</dbReference>
<dbReference type="InterPro" id="IPR002173">
    <property type="entry name" value="Carboh/pur_kinase_PfkB_CS"/>
</dbReference>
<keyword evidence="1" id="KW-0808">Transferase</keyword>
<proteinExistence type="predicted"/>
<gene>
    <name evidence="4" type="ORF">EMEDMD4_180073</name>
</gene>
<dbReference type="Gene3D" id="3.40.1190.20">
    <property type="match status" value="1"/>
</dbReference>
<evidence type="ECO:0000259" key="3">
    <source>
        <dbReference type="Pfam" id="PF00294"/>
    </source>
</evidence>
<organism evidence="4">
    <name type="scientific">Sinorhizobium medicae</name>
    <dbReference type="NCBI Taxonomy" id="110321"/>
    <lineage>
        <taxon>Bacteria</taxon>
        <taxon>Pseudomonadati</taxon>
        <taxon>Pseudomonadota</taxon>
        <taxon>Alphaproteobacteria</taxon>
        <taxon>Hyphomicrobiales</taxon>
        <taxon>Rhizobiaceae</taxon>
        <taxon>Sinorhizobium/Ensifer group</taxon>
        <taxon>Sinorhizobium</taxon>
    </lineage>
</organism>
<dbReference type="InterPro" id="IPR011611">
    <property type="entry name" value="PfkB_dom"/>
</dbReference>
<dbReference type="SUPFAM" id="SSF53613">
    <property type="entry name" value="Ribokinase-like"/>
    <property type="match status" value="1"/>
</dbReference>
<accession>A0A508WSY9</accession>
<protein>
    <submittedName>
        <fullName evidence="4">PfkB domain-containing protein</fullName>
    </submittedName>
</protein>
<dbReference type="EMBL" id="CABFNB010000082">
    <property type="protein sequence ID" value="VTZ60657.1"/>
    <property type="molecule type" value="Genomic_DNA"/>
</dbReference>
<sequence>MPRKRATSHFATHVFEDQMPVQMTPRNIAVFGGAHIDRRGRISGSTAPGASNPGTWFEEAGGGGFNAARNLSRLGHCVTMIGPRGGDAAGDIVAAAAEAAGVIDRPFIFLDRKTPSYTAILENDGNLVIALADMDLYALFTPRRLQQRATREIATASELVLMDANLPPETLASLLGSAGTDKRLRAGIAVSPAKVVRYRECLAGLDFLFMNEAEARALTGAEPATAEEWPLLLRSAGLSGGVVTRGSRAAVAFDREGACLGRPPALPALADVTGAGDALASGFLSARLAGGDICACLRHGIAAAVITLHSPLAVSEDLSAERLEQVLQLVPGAEMLS</sequence>
<dbReference type="PANTHER" id="PTHR10584">
    <property type="entry name" value="SUGAR KINASE"/>
    <property type="match status" value="1"/>
</dbReference>
<dbReference type="GO" id="GO:0016301">
    <property type="term" value="F:kinase activity"/>
    <property type="evidence" value="ECO:0007669"/>
    <property type="project" value="UniProtKB-KW"/>
</dbReference>
<evidence type="ECO:0000313" key="4">
    <source>
        <dbReference type="EMBL" id="VTZ60657.1"/>
    </source>
</evidence>
<dbReference type="CDD" id="cd01941">
    <property type="entry name" value="YeiC_kinase_like"/>
    <property type="match status" value="1"/>
</dbReference>
<dbReference type="Proteomes" id="UP000507954">
    <property type="component" value="Unassembled WGS sequence"/>
</dbReference>
<dbReference type="PROSITE" id="PS00584">
    <property type="entry name" value="PFKB_KINASES_2"/>
    <property type="match status" value="1"/>
</dbReference>
<dbReference type="AlphaFoldDB" id="A0A508WSY9"/>